<comment type="caution">
    <text evidence="1">The sequence shown here is derived from an EMBL/GenBank/DDBJ whole genome shotgun (WGS) entry which is preliminary data.</text>
</comment>
<name>A0ACC0PX19_RHOML</name>
<gene>
    <name evidence="1" type="ORF">RHMOL_Rhmol01G0023900</name>
</gene>
<evidence type="ECO:0000313" key="1">
    <source>
        <dbReference type="EMBL" id="KAI8570303.1"/>
    </source>
</evidence>
<dbReference type="EMBL" id="CM046388">
    <property type="protein sequence ID" value="KAI8570303.1"/>
    <property type="molecule type" value="Genomic_DNA"/>
</dbReference>
<reference evidence="1" key="1">
    <citation type="submission" date="2022-02" db="EMBL/GenBank/DDBJ databases">
        <title>Plant Genome Project.</title>
        <authorList>
            <person name="Zhang R.-G."/>
        </authorList>
    </citation>
    <scope>NUCLEOTIDE SEQUENCE</scope>
    <source>
        <strain evidence="1">AT1</strain>
    </source>
</reference>
<accession>A0ACC0PX19</accession>
<dbReference type="Proteomes" id="UP001062846">
    <property type="component" value="Chromosome 1"/>
</dbReference>
<protein>
    <submittedName>
        <fullName evidence="1">Uncharacterized protein</fullName>
    </submittedName>
</protein>
<evidence type="ECO:0000313" key="2">
    <source>
        <dbReference type="Proteomes" id="UP001062846"/>
    </source>
</evidence>
<proteinExistence type="predicted"/>
<sequence length="90" mass="10481">MAKMGIVNIIISRAMGGRFVILTCNNKEERDEVIKLDCLQIWFFEVKPWEGQAACIERFVWLCSYGVPLKRWLEQSENCGALLFPRMNLL</sequence>
<organism evidence="1 2">
    <name type="scientific">Rhododendron molle</name>
    <name type="common">Chinese azalea</name>
    <name type="synonym">Azalea mollis</name>
    <dbReference type="NCBI Taxonomy" id="49168"/>
    <lineage>
        <taxon>Eukaryota</taxon>
        <taxon>Viridiplantae</taxon>
        <taxon>Streptophyta</taxon>
        <taxon>Embryophyta</taxon>
        <taxon>Tracheophyta</taxon>
        <taxon>Spermatophyta</taxon>
        <taxon>Magnoliopsida</taxon>
        <taxon>eudicotyledons</taxon>
        <taxon>Gunneridae</taxon>
        <taxon>Pentapetalae</taxon>
        <taxon>asterids</taxon>
        <taxon>Ericales</taxon>
        <taxon>Ericaceae</taxon>
        <taxon>Ericoideae</taxon>
        <taxon>Rhodoreae</taxon>
        <taxon>Rhododendron</taxon>
    </lineage>
</organism>
<keyword evidence="2" id="KW-1185">Reference proteome</keyword>